<dbReference type="GO" id="GO:0005576">
    <property type="term" value="C:extracellular region"/>
    <property type="evidence" value="ECO:0007669"/>
    <property type="project" value="UniProtKB-SubCell"/>
</dbReference>
<dbReference type="Proteomes" id="UP000054053">
    <property type="component" value="Unassembled WGS sequence"/>
</dbReference>
<dbReference type="EC" id="3.5.4.4" evidence="4"/>
<organism evidence="11 14">
    <name type="scientific">Ustilaginoidea virens</name>
    <name type="common">Rice false smut fungus</name>
    <name type="synonym">Villosiclava virens</name>
    <dbReference type="NCBI Taxonomy" id="1159556"/>
    <lineage>
        <taxon>Eukaryota</taxon>
        <taxon>Fungi</taxon>
        <taxon>Dikarya</taxon>
        <taxon>Ascomycota</taxon>
        <taxon>Pezizomycotina</taxon>
        <taxon>Sordariomycetes</taxon>
        <taxon>Hypocreomycetidae</taxon>
        <taxon>Hypocreales</taxon>
        <taxon>Clavicipitaceae</taxon>
        <taxon>Ustilaginoidea</taxon>
    </lineage>
</organism>
<keyword evidence="8" id="KW-0378">Hydrolase</keyword>
<comment type="cofactor">
    <cofactor evidence="1">
        <name>Zn(2+)</name>
        <dbReference type="ChEBI" id="CHEBI:29105"/>
    </cofactor>
</comment>
<dbReference type="InterPro" id="IPR001365">
    <property type="entry name" value="A_deaminase_dom"/>
</dbReference>
<dbReference type="Proteomes" id="UP000027002">
    <property type="component" value="Chromosome 1"/>
</dbReference>
<keyword evidence="5" id="KW-0964">Secreted</keyword>
<dbReference type="GO" id="GO:0046872">
    <property type="term" value="F:metal ion binding"/>
    <property type="evidence" value="ECO:0007669"/>
    <property type="project" value="UniProtKB-KW"/>
</dbReference>
<dbReference type="KEGG" id="uvi:66061459"/>
<evidence type="ECO:0000313" key="14">
    <source>
        <dbReference type="Proteomes" id="UP000054053"/>
    </source>
</evidence>
<evidence type="ECO:0000256" key="7">
    <source>
        <dbReference type="ARBA" id="ARBA00022729"/>
    </source>
</evidence>
<dbReference type="GO" id="GO:0004000">
    <property type="term" value="F:adenosine deaminase activity"/>
    <property type="evidence" value="ECO:0007669"/>
    <property type="project" value="TreeGrafter"/>
</dbReference>
<protein>
    <recommendedName>
        <fullName evidence="4">adenosine deaminase</fullName>
        <ecNumber evidence="4">3.5.4.4</ecNumber>
    </recommendedName>
</protein>
<evidence type="ECO:0000259" key="10">
    <source>
        <dbReference type="Pfam" id="PF00962"/>
    </source>
</evidence>
<evidence type="ECO:0000256" key="9">
    <source>
        <dbReference type="ARBA" id="ARBA00047764"/>
    </source>
</evidence>
<dbReference type="OrthoDB" id="7202371at2759"/>
<proteinExistence type="inferred from homology"/>
<evidence type="ECO:0000256" key="5">
    <source>
        <dbReference type="ARBA" id="ARBA00022525"/>
    </source>
</evidence>
<dbReference type="PANTHER" id="PTHR11409:SF37">
    <property type="entry name" value="ADENOSINE DEAMINASE DOMAIN-CONTAINING PROTEIN"/>
    <property type="match status" value="1"/>
</dbReference>
<dbReference type="InterPro" id="IPR006330">
    <property type="entry name" value="Ado/ade_deaminase"/>
</dbReference>
<dbReference type="SUPFAM" id="SSF51556">
    <property type="entry name" value="Metallo-dependent hydrolases"/>
    <property type="match status" value="1"/>
</dbReference>
<reference evidence="14" key="2">
    <citation type="journal article" date="2016" name="Genome Announc.">
        <title>Genome sequence of Ustilaginoidea virens IPU010, a rice pathogenic fungus causing false smut.</title>
        <authorList>
            <person name="Kumagai T."/>
            <person name="Ishii T."/>
            <person name="Terai G."/>
            <person name="Umemura M."/>
            <person name="Machida M."/>
            <person name="Asai K."/>
        </authorList>
    </citation>
    <scope>NUCLEOTIDE SEQUENCE [LARGE SCALE GENOMIC DNA]</scope>
    <source>
        <strain evidence="14">IPU010</strain>
    </source>
</reference>
<keyword evidence="6" id="KW-0479">Metal-binding</keyword>
<name>A0A1B5KRG1_USTVR</name>
<dbReference type="AlphaFoldDB" id="A0A1B5KRG1"/>
<dbReference type="Gene3D" id="3.20.20.140">
    <property type="entry name" value="Metal-dependent hydrolases"/>
    <property type="match status" value="1"/>
</dbReference>
<evidence type="ECO:0000256" key="4">
    <source>
        <dbReference type="ARBA" id="ARBA00012784"/>
    </source>
</evidence>
<dbReference type="GeneID" id="66061459"/>
<gene>
    <name evidence="12" type="ORF">UV8b_00681</name>
    <name evidence="11" type="ORF">UVI_02013510</name>
</gene>
<dbReference type="RefSeq" id="XP_042994113.1">
    <property type="nucleotide sequence ID" value="XM_043138179.1"/>
</dbReference>
<comment type="similarity">
    <text evidence="3">Belongs to the metallo-dependent hydrolases superfamily. Adenosine and AMP deaminases family. ADGF subfamily.</text>
</comment>
<dbReference type="PANTHER" id="PTHR11409">
    <property type="entry name" value="ADENOSINE DEAMINASE"/>
    <property type="match status" value="1"/>
</dbReference>
<evidence type="ECO:0000256" key="2">
    <source>
        <dbReference type="ARBA" id="ARBA00004613"/>
    </source>
</evidence>
<dbReference type="FunFam" id="3.20.20.140:FF:000017">
    <property type="entry name" value="Adenosine deaminase 2"/>
    <property type="match status" value="1"/>
</dbReference>
<feature type="domain" description="Adenosine deaminase" evidence="10">
    <location>
        <begin position="256"/>
        <end position="561"/>
    </location>
</feature>
<comment type="catalytic activity">
    <reaction evidence="9">
        <text>adenosine + H2O + H(+) = inosine + NH4(+)</text>
        <dbReference type="Rhea" id="RHEA:24408"/>
        <dbReference type="ChEBI" id="CHEBI:15377"/>
        <dbReference type="ChEBI" id="CHEBI:15378"/>
        <dbReference type="ChEBI" id="CHEBI:16335"/>
        <dbReference type="ChEBI" id="CHEBI:17596"/>
        <dbReference type="ChEBI" id="CHEBI:28938"/>
        <dbReference type="EC" id="3.5.4.4"/>
    </reaction>
</comment>
<keyword evidence="13" id="KW-1185">Reference proteome</keyword>
<dbReference type="GO" id="GO:0046103">
    <property type="term" value="P:inosine biosynthetic process"/>
    <property type="evidence" value="ECO:0007669"/>
    <property type="project" value="TreeGrafter"/>
</dbReference>
<evidence type="ECO:0000256" key="3">
    <source>
        <dbReference type="ARBA" id="ARBA00006083"/>
    </source>
</evidence>
<keyword evidence="7" id="KW-0732">Signal</keyword>
<dbReference type="EMBL" id="CP072753">
    <property type="protein sequence ID" value="QUC16440.1"/>
    <property type="molecule type" value="Genomic_DNA"/>
</dbReference>
<accession>A0A1B5KRG1</accession>
<evidence type="ECO:0000256" key="8">
    <source>
        <dbReference type="ARBA" id="ARBA00022801"/>
    </source>
</evidence>
<evidence type="ECO:0000313" key="11">
    <source>
        <dbReference type="EMBL" id="GAO13340.1"/>
    </source>
</evidence>
<comment type="subcellular location">
    <subcellularLocation>
        <location evidence="2">Secreted</location>
    </subcellularLocation>
</comment>
<reference evidence="11" key="1">
    <citation type="journal article" date="2016" name="Genome Announc.">
        <title>Genome Sequence of Ustilaginoidea virens IPU010, a Rice Pathogenic Fungus Causing False Smut.</title>
        <authorList>
            <person name="Kumagai T."/>
            <person name="Ishii T."/>
            <person name="Terai G."/>
            <person name="Umemura M."/>
            <person name="Machida M."/>
            <person name="Asai K."/>
        </authorList>
    </citation>
    <scope>NUCLEOTIDE SEQUENCE [LARGE SCALE GENOMIC DNA]</scope>
    <source>
        <strain evidence="11">IPU010</strain>
    </source>
</reference>
<dbReference type="EMBL" id="BBTG02000005">
    <property type="protein sequence ID" value="GAO13340.1"/>
    <property type="molecule type" value="Genomic_DNA"/>
</dbReference>
<dbReference type="InterPro" id="IPR032466">
    <property type="entry name" value="Metal_Hydrolase"/>
</dbReference>
<evidence type="ECO:0000313" key="12">
    <source>
        <dbReference type="EMBL" id="QUC16440.1"/>
    </source>
</evidence>
<sequence length="580" mass="66452">MKLHDQLSEDSRLDQLAARLVADAQNREDLVDRGLQPRQPHSWTTPLDAAEYLAARCQLVRQEKKLDFDSRCRDRATPLEQKVDDVIRRLRKQDEQTIYNAASPRRGFAGQQHKRFAGDHFLSNRELIDQTALFDIASHLPKGAHLHIHYNACLPPSVLLDIAKGMDRMFITSDVALVPDNDFASFDSCELQFSITSPDREKPGNLFSRDYKPRQTMRFDDFLRQFPSERHHLGAEAWLLDKLCFHEEEAHGLLQTADGAWEKFNGRTRMMKGLFNYETAYRTYTRRCLQDFMRDNIQYAEIRPNFMKSNQLFTDDGTSRIDNRGIVTMIIQEVAKFQQDMASEGRYFGGLKIIYTTPRSLSTEDVGQSLEECMQFKKEWPQWIAGYDLAGQESKGRPLKDFVPEFLEFKKKCAAEGVDIPFLFHCGETLDMGTDVDGNLVDALLLGAKRIGHGYALTKHPCVMQEMKARGVCLELCPISNEVLGLASRAAGHSMYPLLANNVHCTVNSDNGALFRSTLSHDFYQVMIGRDDLGLFAWKQLALWSIQHGCLDQAEREKLLGEWELLWEGFLAWVIEKYGM</sequence>
<dbReference type="GO" id="GO:0006154">
    <property type="term" value="P:adenosine catabolic process"/>
    <property type="evidence" value="ECO:0007669"/>
    <property type="project" value="TreeGrafter"/>
</dbReference>
<reference evidence="12" key="3">
    <citation type="submission" date="2020-03" db="EMBL/GenBank/DDBJ databases">
        <title>A mixture of massive structural variations and highly conserved coding sequences in Ustilaginoidea virens genome.</title>
        <authorList>
            <person name="Zhang K."/>
            <person name="Zhao Z."/>
            <person name="Zhang Z."/>
            <person name="Li Y."/>
            <person name="Hsiang T."/>
            <person name="Sun W."/>
        </authorList>
    </citation>
    <scope>NUCLEOTIDE SEQUENCE</scope>
    <source>
        <strain evidence="12">UV-8b</strain>
    </source>
</reference>
<dbReference type="Pfam" id="PF00962">
    <property type="entry name" value="A_deaminase"/>
    <property type="match status" value="1"/>
</dbReference>
<evidence type="ECO:0000256" key="6">
    <source>
        <dbReference type="ARBA" id="ARBA00022723"/>
    </source>
</evidence>
<evidence type="ECO:0000313" key="13">
    <source>
        <dbReference type="Proteomes" id="UP000027002"/>
    </source>
</evidence>
<evidence type="ECO:0000256" key="1">
    <source>
        <dbReference type="ARBA" id="ARBA00001947"/>
    </source>
</evidence>